<feature type="region of interest" description="Disordered" evidence="1">
    <location>
        <begin position="1"/>
        <end position="31"/>
    </location>
</feature>
<reference evidence="2 3" key="1">
    <citation type="journal article" date="2019" name="Emerg. Microbes Infect.">
        <title>Comprehensive subspecies identification of 175 nontuberculous mycobacteria species based on 7547 genomic profiles.</title>
        <authorList>
            <person name="Matsumoto Y."/>
            <person name="Kinjo T."/>
            <person name="Motooka D."/>
            <person name="Nabeya D."/>
            <person name="Jung N."/>
            <person name="Uechi K."/>
            <person name="Horii T."/>
            <person name="Iida T."/>
            <person name="Fujita J."/>
            <person name="Nakamura S."/>
        </authorList>
    </citation>
    <scope>NUCLEOTIDE SEQUENCE [LARGE SCALE GENOMIC DNA]</scope>
    <source>
        <strain evidence="2 3">JCM 15296</strain>
    </source>
</reference>
<dbReference type="Proteomes" id="UP000465609">
    <property type="component" value="Chromosome"/>
</dbReference>
<protein>
    <submittedName>
        <fullName evidence="2">Uncharacterized protein</fullName>
    </submittedName>
</protein>
<dbReference type="RefSeq" id="WP_138229200.1">
    <property type="nucleotide sequence ID" value="NZ_AP022577.1"/>
</dbReference>
<dbReference type="EMBL" id="AP022577">
    <property type="protein sequence ID" value="BBX86823.1"/>
    <property type="molecule type" value="Genomic_DNA"/>
</dbReference>
<evidence type="ECO:0000313" key="3">
    <source>
        <dbReference type="Proteomes" id="UP000465609"/>
    </source>
</evidence>
<proteinExistence type="predicted"/>
<evidence type="ECO:0000256" key="1">
    <source>
        <dbReference type="SAM" id="MobiDB-lite"/>
    </source>
</evidence>
<sequence length="386" mass="43626">MTDKRRLRSLKQARRDVRRAKKRNAGGAAGEAPTDLFRRAMSCGHPLGLLRLASDLIHLSKPDKLAFLKSVRRDPVPLDRILSALTGVRNRETTAVLAVIAELLVDEPELQLRCREELSERRDRLPRWIAELSQIDVYRAVRRTDVFGDTDELFLSARIDGGHELTIVVLIDHNRFGGIVGAAAAPGPIDEAVALMAESDDELEVVEMSSADARRWIEDAFVRPTFAYEAYDWPLYEPLVQWLVTRLPEGGEHRPPAMDWQVAEQLCDAFFASRLSGPFAGPMYRDQLLELFETGTEDPLRWSEKRVRDVMRNPAYSYDDGDDIPLEVALNVPDLLRAFISYAHAQSGIGDELTSRTLAVIDELRSSYRHELLGEAREFWGYDEAG</sequence>
<gene>
    <name evidence="2" type="ORF">MAUB_46960</name>
</gene>
<keyword evidence="3" id="KW-1185">Reference proteome</keyword>
<evidence type="ECO:0000313" key="2">
    <source>
        <dbReference type="EMBL" id="BBX86823.1"/>
    </source>
</evidence>
<feature type="compositionally biased region" description="Basic residues" evidence="1">
    <location>
        <begin position="1"/>
        <end position="24"/>
    </location>
</feature>
<accession>A0ABM7IJ87</accession>
<organism evidence="2 3">
    <name type="scientific">Mycolicibacterium aubagnense</name>
    <dbReference type="NCBI Taxonomy" id="319707"/>
    <lineage>
        <taxon>Bacteria</taxon>
        <taxon>Bacillati</taxon>
        <taxon>Actinomycetota</taxon>
        <taxon>Actinomycetes</taxon>
        <taxon>Mycobacteriales</taxon>
        <taxon>Mycobacteriaceae</taxon>
        <taxon>Mycolicibacterium</taxon>
    </lineage>
</organism>
<name>A0ABM7IJ87_9MYCO</name>